<feature type="transmembrane region" description="Helical" evidence="1">
    <location>
        <begin position="173"/>
        <end position="191"/>
    </location>
</feature>
<evidence type="ECO:0000256" key="1">
    <source>
        <dbReference type="SAM" id="Phobius"/>
    </source>
</evidence>
<feature type="transmembrane region" description="Helical" evidence="1">
    <location>
        <begin position="270"/>
        <end position="288"/>
    </location>
</feature>
<feature type="transmembrane region" description="Helical" evidence="1">
    <location>
        <begin position="24"/>
        <end position="42"/>
    </location>
</feature>
<feature type="transmembrane region" description="Helical" evidence="1">
    <location>
        <begin position="54"/>
        <end position="85"/>
    </location>
</feature>
<proteinExistence type="predicted"/>
<keyword evidence="1" id="KW-0812">Transmembrane</keyword>
<keyword evidence="1" id="KW-1133">Transmembrane helix</keyword>
<feature type="transmembrane region" description="Helical" evidence="1">
    <location>
        <begin position="229"/>
        <end position="250"/>
    </location>
</feature>
<gene>
    <name evidence="2" type="ORF">C5O19_12090</name>
</gene>
<organism evidence="2 3">
    <name type="scientific">Siphonobacter curvatus</name>
    <dbReference type="NCBI Taxonomy" id="2094562"/>
    <lineage>
        <taxon>Bacteria</taxon>
        <taxon>Pseudomonadati</taxon>
        <taxon>Bacteroidota</taxon>
        <taxon>Cytophagia</taxon>
        <taxon>Cytophagales</taxon>
        <taxon>Cytophagaceae</taxon>
        <taxon>Siphonobacter</taxon>
    </lineage>
</organism>
<dbReference type="InterPro" id="IPR025291">
    <property type="entry name" value="DUF4153"/>
</dbReference>
<name>A0A2S7IRV8_9BACT</name>
<dbReference type="Proteomes" id="UP000239590">
    <property type="component" value="Unassembled WGS sequence"/>
</dbReference>
<feature type="transmembrane region" description="Helical" evidence="1">
    <location>
        <begin position="300"/>
        <end position="319"/>
    </location>
</feature>
<evidence type="ECO:0000313" key="2">
    <source>
        <dbReference type="EMBL" id="PQA60320.1"/>
    </source>
</evidence>
<feature type="transmembrane region" description="Helical" evidence="1">
    <location>
        <begin position="339"/>
        <end position="357"/>
    </location>
</feature>
<comment type="caution">
    <text evidence="2">The sequence shown here is derived from an EMBL/GenBank/DDBJ whole genome shotgun (WGS) entry which is preliminary data.</text>
</comment>
<keyword evidence="1" id="KW-0472">Membrane</keyword>
<reference evidence="3" key="1">
    <citation type="submission" date="2018-02" db="EMBL/GenBank/DDBJ databases">
        <title>Genome sequencing of Solimonas sp. HR-BB.</title>
        <authorList>
            <person name="Lee Y."/>
            <person name="Jeon C.O."/>
        </authorList>
    </citation>
    <scope>NUCLEOTIDE SEQUENCE [LARGE SCALE GENOMIC DNA]</scope>
    <source>
        <strain evidence="3">HR-U</strain>
    </source>
</reference>
<dbReference type="OrthoDB" id="627992at2"/>
<dbReference type="RefSeq" id="WP_104712483.1">
    <property type="nucleotide sequence ID" value="NZ_PTRA01000001.1"/>
</dbReference>
<feature type="transmembrane region" description="Helical" evidence="1">
    <location>
        <begin position="136"/>
        <end position="153"/>
    </location>
</feature>
<sequence length="470" mass="54026">MPRAFYVLLTAVLLQNYLFYNQSAGLNVMAFSLLVLGLVYVRKTDSFRHPTIQLSVLGLLLSGGSASLYGGSTAVLLYFASLFLLVGYSSVPRLSPYVSAFNGMLSSVGLASFEAGSQWFASSNSKPTHRQLIRQFRILLLPFLITIVFYGLYYWANPDFSLFENSYTLDTNYVLLTILGFIWLPALLFPYSAQLFTKADLNLSNTVTRIRSRYSGHLLGLKWEYRQGVAMLGMLNLLLLVFLGFESSMLNKGRHAITASELSQSVHDSVNVLILSILLAISLVLFYFRKNLNFFPKNRLLVQLAYTWIVLNLLLLGITTYTNTLYIQNYGLTYKRIGVYLWLFLTGCGLLSTLYKIHSKKSNAFLFRVNSWLCYFVLILLTAVPWVEVITQYNLTKARTRDVSYLFQLMPYNLPQLQAYTTTHSELKDTFIHQTQAFQNRYRKRPQTWQSWNYADWKINQYIETHPFSK</sequence>
<dbReference type="EMBL" id="PTRA01000001">
    <property type="protein sequence ID" value="PQA60320.1"/>
    <property type="molecule type" value="Genomic_DNA"/>
</dbReference>
<keyword evidence="3" id="KW-1185">Reference proteome</keyword>
<accession>A0A2S7IRV8</accession>
<evidence type="ECO:0000313" key="3">
    <source>
        <dbReference type="Proteomes" id="UP000239590"/>
    </source>
</evidence>
<protein>
    <submittedName>
        <fullName evidence="2">Uncharacterized protein</fullName>
    </submittedName>
</protein>
<dbReference type="Pfam" id="PF13687">
    <property type="entry name" value="DUF4153"/>
    <property type="match status" value="1"/>
</dbReference>
<feature type="transmembrane region" description="Helical" evidence="1">
    <location>
        <begin position="369"/>
        <end position="387"/>
    </location>
</feature>
<dbReference type="AlphaFoldDB" id="A0A2S7IRV8"/>